<dbReference type="EMBL" id="MUJZ01072493">
    <property type="protein sequence ID" value="OTF69036.1"/>
    <property type="molecule type" value="Genomic_DNA"/>
</dbReference>
<organism evidence="2 3">
    <name type="scientific">Euroglyphus maynei</name>
    <name type="common">Mayne's house dust mite</name>
    <dbReference type="NCBI Taxonomy" id="6958"/>
    <lineage>
        <taxon>Eukaryota</taxon>
        <taxon>Metazoa</taxon>
        <taxon>Ecdysozoa</taxon>
        <taxon>Arthropoda</taxon>
        <taxon>Chelicerata</taxon>
        <taxon>Arachnida</taxon>
        <taxon>Acari</taxon>
        <taxon>Acariformes</taxon>
        <taxon>Sarcoptiformes</taxon>
        <taxon>Astigmata</taxon>
        <taxon>Psoroptidia</taxon>
        <taxon>Analgoidea</taxon>
        <taxon>Pyroglyphidae</taxon>
        <taxon>Pyroglyphinae</taxon>
        <taxon>Euroglyphus</taxon>
    </lineage>
</organism>
<gene>
    <name evidence="2" type="ORF">BLA29_008197</name>
</gene>
<evidence type="ECO:0000256" key="1">
    <source>
        <dbReference type="SAM" id="Phobius"/>
    </source>
</evidence>
<comment type="caution">
    <text evidence="2">The sequence shown here is derived from an EMBL/GenBank/DDBJ whole genome shotgun (WGS) entry which is preliminary data.</text>
</comment>
<dbReference type="Proteomes" id="UP000194236">
    <property type="component" value="Unassembled WGS sequence"/>
</dbReference>
<evidence type="ECO:0000313" key="2">
    <source>
        <dbReference type="EMBL" id="OTF69036.1"/>
    </source>
</evidence>
<evidence type="ECO:0000313" key="3">
    <source>
        <dbReference type="Proteomes" id="UP000194236"/>
    </source>
</evidence>
<proteinExistence type="predicted"/>
<feature type="transmembrane region" description="Helical" evidence="1">
    <location>
        <begin position="34"/>
        <end position="55"/>
    </location>
</feature>
<dbReference type="AlphaFoldDB" id="A0A1Y3ANG0"/>
<keyword evidence="1" id="KW-1133">Transmembrane helix</keyword>
<name>A0A1Y3ANG0_EURMA</name>
<sequence length="61" mass="7258">MKRNISFMNKMPSPYHIFNPVNIEKKFVKNLNNYFNMIVLFAHLNVVHIISSLRIKKIIPT</sequence>
<keyword evidence="3" id="KW-1185">Reference proteome</keyword>
<protein>
    <submittedName>
        <fullName evidence="2">Uncharacterized protein</fullName>
    </submittedName>
</protein>
<keyword evidence="1" id="KW-0812">Transmembrane</keyword>
<reference evidence="2 3" key="1">
    <citation type="submission" date="2017-03" db="EMBL/GenBank/DDBJ databases">
        <title>Genome Survey of Euroglyphus maynei.</title>
        <authorList>
            <person name="Arlian L.G."/>
            <person name="Morgan M.S."/>
            <person name="Rider S.D."/>
        </authorList>
    </citation>
    <scope>NUCLEOTIDE SEQUENCE [LARGE SCALE GENOMIC DNA]</scope>
    <source>
        <strain evidence="2">Arlian Lab</strain>
        <tissue evidence="2">Whole body</tissue>
    </source>
</reference>
<accession>A0A1Y3ANG0</accession>
<keyword evidence="1" id="KW-0472">Membrane</keyword>